<evidence type="ECO:0000313" key="1">
    <source>
        <dbReference type="EnsemblMetazoa" id="GMOY009697-PA"/>
    </source>
</evidence>
<dbReference type="VEuPathDB" id="VectorBase:GMOY009697"/>
<dbReference type="Proteomes" id="UP000092444">
    <property type="component" value="Unassembled WGS sequence"/>
</dbReference>
<proteinExistence type="predicted"/>
<dbReference type="EMBL" id="CCAG010000299">
    <property type="status" value="NOT_ANNOTATED_CDS"/>
    <property type="molecule type" value="Genomic_DNA"/>
</dbReference>
<dbReference type="AlphaFoldDB" id="A0A1B0G8Q8"/>
<protein>
    <submittedName>
        <fullName evidence="1">Uncharacterized protein</fullName>
    </submittedName>
</protein>
<name>A0A1B0G8Q8_GLOMM</name>
<reference evidence="1" key="1">
    <citation type="submission" date="2020-05" db="UniProtKB">
        <authorList>
            <consortium name="EnsemblMetazoa"/>
        </authorList>
    </citation>
    <scope>IDENTIFICATION</scope>
    <source>
        <strain evidence="1">Yale</strain>
    </source>
</reference>
<evidence type="ECO:0000313" key="2">
    <source>
        <dbReference type="Proteomes" id="UP000092444"/>
    </source>
</evidence>
<accession>A0A1B0G8Q8</accession>
<keyword evidence="2" id="KW-1185">Reference proteome</keyword>
<organism evidence="1 2">
    <name type="scientific">Glossina morsitans morsitans</name>
    <name type="common">Savannah tsetse fly</name>
    <dbReference type="NCBI Taxonomy" id="37546"/>
    <lineage>
        <taxon>Eukaryota</taxon>
        <taxon>Metazoa</taxon>
        <taxon>Ecdysozoa</taxon>
        <taxon>Arthropoda</taxon>
        <taxon>Hexapoda</taxon>
        <taxon>Insecta</taxon>
        <taxon>Pterygota</taxon>
        <taxon>Neoptera</taxon>
        <taxon>Endopterygota</taxon>
        <taxon>Diptera</taxon>
        <taxon>Brachycera</taxon>
        <taxon>Muscomorpha</taxon>
        <taxon>Hippoboscoidea</taxon>
        <taxon>Glossinidae</taxon>
        <taxon>Glossina</taxon>
    </lineage>
</organism>
<dbReference type="EnsemblMetazoa" id="GMOY009697-RA">
    <property type="protein sequence ID" value="GMOY009697-PA"/>
    <property type="gene ID" value="GMOY009697"/>
</dbReference>
<sequence>MLAIEKTLLLNCADCFGMLIIKMRYRMMCAHERFVSAFRNDYLHVADEETRTGCENGKLRTLSNAYKPKNASKNINIALVNKLLPNA</sequence>